<evidence type="ECO:0000313" key="12">
    <source>
        <dbReference type="EnsemblMetazoa" id="XP_038060770.1"/>
    </source>
</evidence>
<dbReference type="GO" id="GO:0000139">
    <property type="term" value="C:Golgi membrane"/>
    <property type="evidence" value="ECO:0007669"/>
    <property type="project" value="UniProtKB-SubCell"/>
</dbReference>
<dbReference type="RefSeq" id="XP_038060770.1">
    <property type="nucleotide sequence ID" value="XM_038204842.1"/>
</dbReference>
<dbReference type="OrthoDB" id="2019940at2759"/>
<evidence type="ECO:0000313" key="13">
    <source>
        <dbReference type="Proteomes" id="UP000887568"/>
    </source>
</evidence>
<dbReference type="GO" id="GO:0008146">
    <property type="term" value="F:sulfotransferase activity"/>
    <property type="evidence" value="ECO:0007669"/>
    <property type="project" value="InterPro"/>
</dbReference>
<dbReference type="Pfam" id="PF03567">
    <property type="entry name" value="Sulfotransfer_2"/>
    <property type="match status" value="1"/>
</dbReference>
<feature type="signal peptide" evidence="11">
    <location>
        <begin position="1"/>
        <end position="32"/>
    </location>
</feature>
<keyword evidence="13" id="KW-1185">Reference proteome</keyword>
<keyword evidence="11" id="KW-0732">Signal</keyword>
<dbReference type="EnsemblMetazoa" id="XM_038204842.1">
    <property type="protein sequence ID" value="XP_038060770.1"/>
    <property type="gene ID" value="LOC119731642"/>
</dbReference>
<evidence type="ECO:0000256" key="1">
    <source>
        <dbReference type="ARBA" id="ARBA00004323"/>
    </source>
</evidence>
<protein>
    <recommendedName>
        <fullName evidence="9">Carbohydrate sulfotransferase</fullName>
        <ecNumber evidence="9">2.8.2.-</ecNumber>
    </recommendedName>
</protein>
<evidence type="ECO:0000256" key="5">
    <source>
        <dbReference type="ARBA" id="ARBA00022989"/>
    </source>
</evidence>
<evidence type="ECO:0000256" key="8">
    <source>
        <dbReference type="ARBA" id="ARBA00023180"/>
    </source>
</evidence>
<reference evidence="12" key="1">
    <citation type="submission" date="2022-11" db="UniProtKB">
        <authorList>
            <consortium name="EnsemblMetazoa"/>
        </authorList>
    </citation>
    <scope>IDENTIFICATION</scope>
</reference>
<dbReference type="Proteomes" id="UP000887568">
    <property type="component" value="Unplaced"/>
</dbReference>
<keyword evidence="5" id="KW-1133">Transmembrane helix</keyword>
<dbReference type="PANTHER" id="PTHR12137:SF54">
    <property type="entry name" value="CARBOHYDRATE SULFOTRANSFERASE"/>
    <property type="match status" value="1"/>
</dbReference>
<sequence length="372" mass="42928">MGVCGLPNSKLLPLFCILCLIVCILKWTDIKAPTIFKPTQISGQQHRVNVSHSQAGTSLDGGPTQQQTEFRKNGGESQNALQKEQDNGEISAPDEFMEQQAVVQSERRRHLREVCSNHPELSQGSINAITLRHMFVDDKYKILFCSVPKTACSNWKRVLMVLGGVRNQTAGITLTEAHMENKMKRLIQLSPAARKYKLQTYTKFMYARQPFRRILSAYLDKFGGKAVYRQEQHFQDIAKGIMKRYRKNATTRDLQTGENITWYEWMAYLTNQTERVGFDSHWLEIHKVCSPCQVNYDYLGKLETVDDDARYMLTSLEVQDKANFPTGDEHQTNSSQVYNAYFGQVTKTSLQRLWELYKLDFELFGYDKPDFL</sequence>
<comment type="subcellular location">
    <subcellularLocation>
        <location evidence="1 9">Golgi apparatus membrane</location>
        <topology evidence="1 9">Single-pass type II membrane protein</topology>
    </subcellularLocation>
</comment>
<keyword evidence="6 9" id="KW-0333">Golgi apparatus</keyword>
<dbReference type="AlphaFoldDB" id="A0A914AA87"/>
<evidence type="ECO:0000256" key="3">
    <source>
        <dbReference type="ARBA" id="ARBA00022679"/>
    </source>
</evidence>
<evidence type="ECO:0000256" key="6">
    <source>
        <dbReference type="ARBA" id="ARBA00023034"/>
    </source>
</evidence>
<feature type="region of interest" description="Disordered" evidence="10">
    <location>
        <begin position="41"/>
        <end position="93"/>
    </location>
</feature>
<keyword evidence="9" id="KW-0735">Signal-anchor</keyword>
<name>A0A914AA87_PATMI</name>
<keyword evidence="8 9" id="KW-0325">Glycoprotein</keyword>
<accession>A0A914AA87</accession>
<dbReference type="OMA" id="TITQRYF"/>
<dbReference type="GeneID" id="119731642"/>
<evidence type="ECO:0000256" key="2">
    <source>
        <dbReference type="ARBA" id="ARBA00006339"/>
    </source>
</evidence>
<dbReference type="InterPro" id="IPR018011">
    <property type="entry name" value="Carb_sulfotrans_8-10"/>
</dbReference>
<organism evidence="12 13">
    <name type="scientific">Patiria miniata</name>
    <name type="common">Bat star</name>
    <name type="synonym">Asterina miniata</name>
    <dbReference type="NCBI Taxonomy" id="46514"/>
    <lineage>
        <taxon>Eukaryota</taxon>
        <taxon>Metazoa</taxon>
        <taxon>Echinodermata</taxon>
        <taxon>Eleutherozoa</taxon>
        <taxon>Asterozoa</taxon>
        <taxon>Asteroidea</taxon>
        <taxon>Valvatacea</taxon>
        <taxon>Valvatida</taxon>
        <taxon>Asterinidae</taxon>
        <taxon>Patiria</taxon>
    </lineage>
</organism>
<keyword evidence="4" id="KW-0812">Transmembrane</keyword>
<feature type="chain" id="PRO_5038007913" description="Carbohydrate sulfotransferase" evidence="11">
    <location>
        <begin position="33"/>
        <end position="372"/>
    </location>
</feature>
<evidence type="ECO:0000256" key="10">
    <source>
        <dbReference type="SAM" id="MobiDB-lite"/>
    </source>
</evidence>
<feature type="compositionally biased region" description="Polar residues" evidence="10">
    <location>
        <begin position="41"/>
        <end position="68"/>
    </location>
</feature>
<comment type="similarity">
    <text evidence="2 9">Belongs to the sulfotransferase 2 family.</text>
</comment>
<dbReference type="GO" id="GO:0016051">
    <property type="term" value="P:carbohydrate biosynthetic process"/>
    <property type="evidence" value="ECO:0007669"/>
    <property type="project" value="InterPro"/>
</dbReference>
<dbReference type="PANTHER" id="PTHR12137">
    <property type="entry name" value="CARBOHYDRATE SULFOTRANSFERASE"/>
    <property type="match status" value="1"/>
</dbReference>
<evidence type="ECO:0000256" key="4">
    <source>
        <dbReference type="ARBA" id="ARBA00022692"/>
    </source>
</evidence>
<proteinExistence type="inferred from homology"/>
<keyword evidence="7" id="KW-0472">Membrane</keyword>
<evidence type="ECO:0000256" key="11">
    <source>
        <dbReference type="SAM" id="SignalP"/>
    </source>
</evidence>
<keyword evidence="3 9" id="KW-0808">Transferase</keyword>
<keyword evidence="9" id="KW-0119">Carbohydrate metabolism</keyword>
<evidence type="ECO:0000256" key="9">
    <source>
        <dbReference type="RuleBase" id="RU364020"/>
    </source>
</evidence>
<dbReference type="EC" id="2.8.2.-" evidence="9"/>
<evidence type="ECO:0000256" key="7">
    <source>
        <dbReference type="ARBA" id="ARBA00023136"/>
    </source>
</evidence>
<dbReference type="InterPro" id="IPR005331">
    <property type="entry name" value="Sulfotransferase"/>
</dbReference>